<comment type="caution">
    <text evidence="4">The sequence shown here is derived from an EMBL/GenBank/DDBJ whole genome shotgun (WGS) entry which is preliminary data.</text>
</comment>
<dbReference type="RefSeq" id="WP_120044863.1">
    <property type="nucleotide sequence ID" value="NZ_QZFU01000045.1"/>
</dbReference>
<evidence type="ECO:0000259" key="3">
    <source>
        <dbReference type="PROSITE" id="PS50977"/>
    </source>
</evidence>
<dbReference type="OrthoDB" id="7506349at2"/>
<keyword evidence="5" id="KW-1185">Reference proteome</keyword>
<evidence type="ECO:0000256" key="2">
    <source>
        <dbReference type="PROSITE-ProRule" id="PRU00335"/>
    </source>
</evidence>
<accession>A0A3A4JY91</accession>
<dbReference type="InterPro" id="IPR041583">
    <property type="entry name" value="TetR_C_31"/>
</dbReference>
<feature type="DNA-binding region" description="H-T-H motif" evidence="2">
    <location>
        <begin position="25"/>
        <end position="44"/>
    </location>
</feature>
<reference evidence="4 5" key="1">
    <citation type="submission" date="2018-09" db="EMBL/GenBank/DDBJ databases">
        <title>YIM PH21274 draft genome.</title>
        <authorList>
            <person name="Miao C."/>
        </authorList>
    </citation>
    <scope>NUCLEOTIDE SEQUENCE [LARGE SCALE GENOMIC DNA]</scope>
    <source>
        <strain evidence="4 5">YIM PH 21724</strain>
    </source>
</reference>
<name>A0A3A4JY91_9NOCA</name>
<dbReference type="InterPro" id="IPR001647">
    <property type="entry name" value="HTH_TetR"/>
</dbReference>
<dbReference type="Pfam" id="PF17940">
    <property type="entry name" value="TetR_C_31"/>
    <property type="match status" value="1"/>
</dbReference>
<evidence type="ECO:0000256" key="1">
    <source>
        <dbReference type="ARBA" id="ARBA00023125"/>
    </source>
</evidence>
<gene>
    <name evidence="4" type="ORF">D5S18_32075</name>
</gene>
<proteinExistence type="predicted"/>
<dbReference type="Gene3D" id="1.10.357.10">
    <property type="entry name" value="Tetracycline Repressor, domain 2"/>
    <property type="match status" value="1"/>
</dbReference>
<dbReference type="PROSITE" id="PS50977">
    <property type="entry name" value="HTH_TETR_2"/>
    <property type="match status" value="1"/>
</dbReference>
<organism evidence="4 5">
    <name type="scientific">Nocardia panacis</name>
    <dbReference type="NCBI Taxonomy" id="2340916"/>
    <lineage>
        <taxon>Bacteria</taxon>
        <taxon>Bacillati</taxon>
        <taxon>Actinomycetota</taxon>
        <taxon>Actinomycetes</taxon>
        <taxon>Mycobacteriales</taxon>
        <taxon>Nocardiaceae</taxon>
        <taxon>Nocardia</taxon>
    </lineage>
</organism>
<keyword evidence="1 2" id="KW-0238">DNA-binding</keyword>
<dbReference type="EMBL" id="QZFU01000045">
    <property type="protein sequence ID" value="RJO69280.1"/>
    <property type="molecule type" value="Genomic_DNA"/>
</dbReference>
<dbReference type="InterPro" id="IPR009057">
    <property type="entry name" value="Homeodomain-like_sf"/>
</dbReference>
<dbReference type="AlphaFoldDB" id="A0A3A4JY91"/>
<feature type="domain" description="HTH tetR-type" evidence="3">
    <location>
        <begin position="2"/>
        <end position="62"/>
    </location>
</feature>
<dbReference type="Proteomes" id="UP000266677">
    <property type="component" value="Unassembled WGS sequence"/>
</dbReference>
<dbReference type="SUPFAM" id="SSF46689">
    <property type="entry name" value="Homeodomain-like"/>
    <property type="match status" value="1"/>
</dbReference>
<dbReference type="GO" id="GO:0003677">
    <property type="term" value="F:DNA binding"/>
    <property type="evidence" value="ECO:0007669"/>
    <property type="project" value="UniProtKB-UniRule"/>
</dbReference>
<protein>
    <submittedName>
        <fullName evidence="4">TetR family transcriptional regulator</fullName>
    </submittedName>
</protein>
<evidence type="ECO:0000313" key="5">
    <source>
        <dbReference type="Proteomes" id="UP000266677"/>
    </source>
</evidence>
<evidence type="ECO:0000313" key="4">
    <source>
        <dbReference type="EMBL" id="RJO69280.1"/>
    </source>
</evidence>
<sequence>MSTKRERALDAAIEILGTQSLRALTHRAVDERAELPPGSTSNYFRTREALLTGVVARLEERDRADWAAQNRTRIPTTVDELVDGLVVLVEFMIGQDRVRNMARYALLHETAHLPALRQALRRGHENITDWVARTLGEIHVVNHTEDRRAADRAVEQRLVAKALIDYLDGLVLHQLTTPTPGFAPRAGVDLVVRALLSRRSRTAPPPPRS</sequence>